<dbReference type="EMBL" id="JAUNZN010000007">
    <property type="protein sequence ID" value="KAK4819175.1"/>
    <property type="molecule type" value="Genomic_DNA"/>
</dbReference>
<comment type="caution">
    <text evidence="6">The sequence shown here is derived from an EMBL/GenBank/DDBJ whole genome shotgun (WGS) entry which is preliminary data.</text>
</comment>
<dbReference type="GO" id="GO:0061001">
    <property type="term" value="P:regulation of dendritic spine morphogenesis"/>
    <property type="evidence" value="ECO:0007669"/>
    <property type="project" value="TreeGrafter"/>
</dbReference>
<evidence type="ECO:0000256" key="2">
    <source>
        <dbReference type="ARBA" id="ARBA00022490"/>
    </source>
</evidence>
<feature type="coiled-coil region" evidence="4">
    <location>
        <begin position="605"/>
        <end position="639"/>
    </location>
</feature>
<proteinExistence type="predicted"/>
<feature type="compositionally biased region" description="Pro residues" evidence="5">
    <location>
        <begin position="126"/>
        <end position="138"/>
    </location>
</feature>
<protein>
    <recommendedName>
        <fullName evidence="8">Leucine zipper tumor suppressor 3</fullName>
    </recommendedName>
</protein>
<feature type="compositionally biased region" description="Polar residues" evidence="5">
    <location>
        <begin position="286"/>
        <end position="298"/>
    </location>
</feature>
<dbReference type="AlphaFoldDB" id="A0AAN7NNX5"/>
<reference evidence="6 7" key="1">
    <citation type="journal article" date="2023" name="J. Hered.">
        <title>Chromosome-level genome of the wood stork (Mycteria americana) provides insight into avian chromosome evolution.</title>
        <authorList>
            <person name="Flamio R. Jr."/>
            <person name="Ramstad K.M."/>
        </authorList>
    </citation>
    <scope>NUCLEOTIDE SEQUENCE [LARGE SCALE GENOMIC DNA]</scope>
    <source>
        <strain evidence="6">JAX WOST 10</strain>
    </source>
</reference>
<feature type="region of interest" description="Disordered" evidence="5">
    <location>
        <begin position="745"/>
        <end position="777"/>
    </location>
</feature>
<accession>A0AAN7NNX5</accession>
<dbReference type="InterPro" id="IPR045329">
    <property type="entry name" value="LZTS"/>
</dbReference>
<evidence type="ECO:0008006" key="8">
    <source>
        <dbReference type="Google" id="ProtNLM"/>
    </source>
</evidence>
<dbReference type="PANTHER" id="PTHR19354:SF6">
    <property type="entry name" value="ZIPPER PUTATIVE TUMOR SUPPRESSOR 3-RELATED"/>
    <property type="match status" value="1"/>
</dbReference>
<dbReference type="Proteomes" id="UP001333110">
    <property type="component" value="Unassembled WGS sequence"/>
</dbReference>
<evidence type="ECO:0000313" key="7">
    <source>
        <dbReference type="Proteomes" id="UP001333110"/>
    </source>
</evidence>
<name>A0AAN7NNX5_MYCAM</name>
<dbReference type="GO" id="GO:0005737">
    <property type="term" value="C:cytoplasm"/>
    <property type="evidence" value="ECO:0007669"/>
    <property type="project" value="UniProtKB-SubCell"/>
</dbReference>
<feature type="coiled-coil region" evidence="4">
    <location>
        <begin position="671"/>
        <end position="716"/>
    </location>
</feature>
<dbReference type="Pfam" id="PF06818">
    <property type="entry name" value="Fez1"/>
    <property type="match status" value="1"/>
</dbReference>
<feature type="compositionally biased region" description="Polar residues" evidence="5">
    <location>
        <begin position="30"/>
        <end position="39"/>
    </location>
</feature>
<comment type="subcellular location">
    <subcellularLocation>
        <location evidence="1">Cytoplasm</location>
    </subcellularLocation>
</comment>
<feature type="compositionally biased region" description="Polar residues" evidence="5">
    <location>
        <begin position="56"/>
        <end position="82"/>
    </location>
</feature>
<dbReference type="GO" id="GO:0043197">
    <property type="term" value="C:dendritic spine"/>
    <property type="evidence" value="ECO:0007669"/>
    <property type="project" value="TreeGrafter"/>
</dbReference>
<feature type="region of interest" description="Disordered" evidence="5">
    <location>
        <begin position="1"/>
        <end position="91"/>
    </location>
</feature>
<feature type="region of interest" description="Disordered" evidence="5">
    <location>
        <begin position="286"/>
        <end position="346"/>
    </location>
</feature>
<dbReference type="PANTHER" id="PTHR19354">
    <property type="entry name" value="ZIPPER PUTATIVE TUMOR SUPPRESSOR 2 HOMOLOG-LIKE PROTEIN-RELATED"/>
    <property type="match status" value="1"/>
</dbReference>
<evidence type="ECO:0000256" key="4">
    <source>
        <dbReference type="SAM" id="Coils"/>
    </source>
</evidence>
<evidence type="ECO:0000313" key="6">
    <source>
        <dbReference type="EMBL" id="KAK4819175.1"/>
    </source>
</evidence>
<organism evidence="6 7">
    <name type="scientific">Mycteria americana</name>
    <name type="common">Wood stork</name>
    <dbReference type="NCBI Taxonomy" id="33587"/>
    <lineage>
        <taxon>Eukaryota</taxon>
        <taxon>Metazoa</taxon>
        <taxon>Chordata</taxon>
        <taxon>Craniata</taxon>
        <taxon>Vertebrata</taxon>
        <taxon>Euteleostomi</taxon>
        <taxon>Archelosauria</taxon>
        <taxon>Archosauria</taxon>
        <taxon>Dinosauria</taxon>
        <taxon>Saurischia</taxon>
        <taxon>Theropoda</taxon>
        <taxon>Coelurosauria</taxon>
        <taxon>Aves</taxon>
        <taxon>Neognathae</taxon>
        <taxon>Neoaves</taxon>
        <taxon>Aequornithes</taxon>
        <taxon>Ciconiiformes</taxon>
        <taxon>Ciconiidae</taxon>
        <taxon>Mycteria</taxon>
    </lineage>
</organism>
<evidence type="ECO:0000256" key="5">
    <source>
        <dbReference type="SAM" id="MobiDB-lite"/>
    </source>
</evidence>
<feature type="region of interest" description="Disordered" evidence="5">
    <location>
        <begin position="118"/>
        <end position="138"/>
    </location>
</feature>
<keyword evidence="7" id="KW-1185">Reference proteome</keyword>
<sequence>MATLETLPVLSDPTYPSPENFHSFAPRPSQPTSQSTMGSVGSGVANDQEFAMKSVGTRTQSSSRQTEGSRNGYSTREISNRYSGEEKTYRSEKVSNSLYINGDLRKSEKVKMDICGNVTTNNEKNMPPPPQYREPSNPPKILPISGKLDQRRATKLVKGLEQKSYEERLRELGLFSLEKRRLRGDLIALFNYLKGGGREVGVGLFSQVTSDRTRGNGLKLRQGRFRLDIRKFFFTERVIKHWNRLPREVVESPSLEVFKGRLDESNEPLVRPSAFKPVVPKNFHSMQNLCPPQSNGVTENRKSLNHANSNSPSAPKSGLDKSSLNRTTNQVGGLSDSGRNSLTSLPTYGTGYSQHVGPMSASTSHINRIGTTYVDKNIVGYNGISTSDSGRSSSKSTSSFNRLNHLNETMPFHSPSTDDIIQDLEDRLWEKEQEVLQMRRNLDKSEAAIFQVFEEKQKIWEREMEDLRQNYANKLQQVSKKAQRAQQALQLQIFKLQQEKKKLQDDMGQLLQQREELEKKFVAFKKEQAEFLPKIEETKWEVCQKAGEISLLKQQLKDSQADVSQKLNEIVGLRTQLKEGKNFLREKEEQILTLKDSYSSKSVNLEICESELQRKMSEVQVLREKLNHCELEVSGLKRTLASMGPPGPFGGDLGEKLRDPLACESDEAKMQRQSEDSVNTLRKEVERLQMELKLERQQREQQVMDFEEERRTWQEEKEKVIKYQKQLQLNYVEMYQKNQLLEHKVNEMNTKATSPPHTEEKKPWTPSRLERIESTEI</sequence>
<feature type="compositionally biased region" description="Polar residues" evidence="5">
    <location>
        <begin position="305"/>
        <end position="346"/>
    </location>
</feature>
<feature type="coiled-coil region" evidence="4">
    <location>
        <begin position="421"/>
        <end position="569"/>
    </location>
</feature>
<feature type="compositionally biased region" description="Basic and acidic residues" evidence="5">
    <location>
        <begin position="757"/>
        <end position="777"/>
    </location>
</feature>
<gene>
    <name evidence="6" type="ORF">QYF61_025990</name>
</gene>
<evidence type="ECO:0000256" key="3">
    <source>
        <dbReference type="ARBA" id="ARBA00023054"/>
    </source>
</evidence>
<keyword evidence="3 4" id="KW-0175">Coiled coil</keyword>
<feature type="compositionally biased region" description="Polar residues" evidence="5">
    <location>
        <begin position="747"/>
        <end position="756"/>
    </location>
</feature>
<evidence type="ECO:0000256" key="1">
    <source>
        <dbReference type="ARBA" id="ARBA00004496"/>
    </source>
</evidence>
<keyword evidence="2" id="KW-0963">Cytoplasm</keyword>